<dbReference type="GO" id="GO:0032196">
    <property type="term" value="P:transposition"/>
    <property type="evidence" value="ECO:0007669"/>
    <property type="project" value="TreeGrafter"/>
</dbReference>
<dbReference type="InterPro" id="IPR009057">
    <property type="entry name" value="Homeodomain-like_sf"/>
</dbReference>
<dbReference type="AlphaFoldDB" id="A0A4Q0I1J3"/>
<dbReference type="PROSITE" id="PS50994">
    <property type="entry name" value="INTEGRASE"/>
    <property type="match status" value="1"/>
</dbReference>
<dbReference type="Gene3D" id="1.10.10.60">
    <property type="entry name" value="Homeodomain-like"/>
    <property type="match status" value="1"/>
</dbReference>
<dbReference type="Gene3D" id="3.30.420.10">
    <property type="entry name" value="Ribonuclease H-like superfamily/Ribonuclease H"/>
    <property type="match status" value="1"/>
</dbReference>
<dbReference type="InterPro" id="IPR025246">
    <property type="entry name" value="IS30-like_HTH"/>
</dbReference>
<evidence type="ECO:0000259" key="2">
    <source>
        <dbReference type="PROSITE" id="PS50994"/>
    </source>
</evidence>
<dbReference type="InterPro" id="IPR001584">
    <property type="entry name" value="Integrase_cat-core"/>
</dbReference>
<dbReference type="InterPro" id="IPR053392">
    <property type="entry name" value="Transposase_IS30-like"/>
</dbReference>
<name>A0A4Q0I1J3_9FIRM</name>
<accession>A0A4Q0I1J3</accession>
<dbReference type="GO" id="GO:0006310">
    <property type="term" value="P:DNA recombination"/>
    <property type="evidence" value="ECO:0007669"/>
    <property type="project" value="UniProtKB-KW"/>
</dbReference>
<evidence type="ECO:0000256" key="1">
    <source>
        <dbReference type="ARBA" id="ARBA00023172"/>
    </source>
</evidence>
<dbReference type="EMBL" id="RLII01000083">
    <property type="protein sequence ID" value="RXE57505.1"/>
    <property type="molecule type" value="Genomic_DNA"/>
</dbReference>
<evidence type="ECO:0000313" key="4">
    <source>
        <dbReference type="Proteomes" id="UP000289166"/>
    </source>
</evidence>
<proteinExistence type="predicted"/>
<dbReference type="SUPFAM" id="SSF53098">
    <property type="entry name" value="Ribonuclease H-like"/>
    <property type="match status" value="1"/>
</dbReference>
<organism evidence="3 4">
    <name type="scientific">Acetivibrio mesophilus</name>
    <dbReference type="NCBI Taxonomy" id="2487273"/>
    <lineage>
        <taxon>Bacteria</taxon>
        <taxon>Bacillati</taxon>
        <taxon>Bacillota</taxon>
        <taxon>Clostridia</taxon>
        <taxon>Eubacteriales</taxon>
        <taxon>Oscillospiraceae</taxon>
        <taxon>Acetivibrio</taxon>
    </lineage>
</organism>
<dbReference type="GO" id="GO:0003676">
    <property type="term" value="F:nucleic acid binding"/>
    <property type="evidence" value="ECO:0007669"/>
    <property type="project" value="InterPro"/>
</dbReference>
<dbReference type="OrthoDB" id="9776104at2"/>
<sequence length="354" mass="41147">MALTKENTTPTRTFKHLSEFDRGKIKALLEEGLSPAQIARRLGRHRSTIGREIKRGTTVQRRSDLTTYEAYFPETGQAVYESNRLSCGKKVKALQVEPFLQYAEKMILEEKWSPDVVVGVARRKGKFDKSSMVCTKTLYNYIDKRILNVRNIDLPLKTRRKHKKSVVRQHKRLLGKSISERPEKVDNRKEFGHWEIDTFIGKRSNDNALMTLTERKTREHLIYLLEEKDAESVNKAFSQIREKSGPLFTHLFKSITADNGSEFAGLDRQGLNVYYAHPYSAWERGTNERHNGLIRRFIPKGKAIKDLTLEQIKRIENWCNNLPRKILGYRTPAELFNDEIQRILEIVPDMQSVS</sequence>
<dbReference type="GO" id="GO:0015074">
    <property type="term" value="P:DNA integration"/>
    <property type="evidence" value="ECO:0007669"/>
    <property type="project" value="InterPro"/>
</dbReference>
<dbReference type="Proteomes" id="UP000289166">
    <property type="component" value="Unassembled WGS sequence"/>
</dbReference>
<dbReference type="InterPro" id="IPR051917">
    <property type="entry name" value="Transposase-Integrase"/>
</dbReference>
<dbReference type="NCBIfam" id="NF033563">
    <property type="entry name" value="transpos_IS30"/>
    <property type="match status" value="1"/>
</dbReference>
<keyword evidence="1" id="KW-0233">DNA recombination</keyword>
<reference evidence="4" key="1">
    <citation type="submission" date="2018-11" db="EMBL/GenBank/DDBJ databases">
        <title>Genome sequencing of a novel mesophilic and cellulolytic organism within the genus Hungateiclostridium.</title>
        <authorList>
            <person name="Rettenmaier R."/>
            <person name="Liebl W."/>
            <person name="Zverlov V."/>
        </authorList>
    </citation>
    <scope>NUCLEOTIDE SEQUENCE [LARGE SCALE GENOMIC DNA]</scope>
    <source>
        <strain evidence="4">N2K1</strain>
    </source>
</reference>
<dbReference type="RefSeq" id="WP_038291664.1">
    <property type="nucleotide sequence ID" value="NZ_RLII01000083.1"/>
</dbReference>
<dbReference type="PANTHER" id="PTHR10948:SF23">
    <property type="entry name" value="TRANSPOSASE INSI FOR INSERTION SEQUENCE ELEMENT IS30A-RELATED"/>
    <property type="match status" value="1"/>
</dbReference>
<gene>
    <name evidence="3" type="ORF">EFD62_17375</name>
</gene>
<protein>
    <submittedName>
        <fullName evidence="3">IS30 family transposase</fullName>
    </submittedName>
</protein>
<dbReference type="Pfam" id="PF13936">
    <property type="entry name" value="HTH_38"/>
    <property type="match status" value="1"/>
</dbReference>
<feature type="domain" description="Integrase catalytic" evidence="2">
    <location>
        <begin position="178"/>
        <end position="340"/>
    </location>
</feature>
<evidence type="ECO:0000313" key="3">
    <source>
        <dbReference type="EMBL" id="RXE57505.1"/>
    </source>
</evidence>
<dbReference type="SUPFAM" id="SSF46689">
    <property type="entry name" value="Homeodomain-like"/>
    <property type="match status" value="1"/>
</dbReference>
<dbReference type="GO" id="GO:0004803">
    <property type="term" value="F:transposase activity"/>
    <property type="evidence" value="ECO:0007669"/>
    <property type="project" value="TreeGrafter"/>
</dbReference>
<dbReference type="InterPro" id="IPR036397">
    <property type="entry name" value="RNaseH_sf"/>
</dbReference>
<dbReference type="GO" id="GO:0005829">
    <property type="term" value="C:cytosol"/>
    <property type="evidence" value="ECO:0007669"/>
    <property type="project" value="TreeGrafter"/>
</dbReference>
<dbReference type="PANTHER" id="PTHR10948">
    <property type="entry name" value="TRANSPOSASE"/>
    <property type="match status" value="1"/>
</dbReference>
<dbReference type="InterPro" id="IPR012337">
    <property type="entry name" value="RNaseH-like_sf"/>
</dbReference>
<keyword evidence="4" id="KW-1185">Reference proteome</keyword>
<comment type="caution">
    <text evidence="3">The sequence shown here is derived from an EMBL/GenBank/DDBJ whole genome shotgun (WGS) entry which is preliminary data.</text>
</comment>